<reference evidence="2 3" key="1">
    <citation type="submission" date="2020-08" db="EMBL/GenBank/DDBJ databases">
        <title>Genomic Encyclopedia of Type Strains, Phase IV (KMG-IV): sequencing the most valuable type-strain genomes for metagenomic binning, comparative biology and taxonomic classification.</title>
        <authorList>
            <person name="Goeker M."/>
        </authorList>
    </citation>
    <scope>NUCLEOTIDE SEQUENCE [LARGE SCALE GENOMIC DNA]</scope>
    <source>
        <strain evidence="2 3">DSM 17455</strain>
    </source>
</reference>
<keyword evidence="1" id="KW-0812">Transmembrane</keyword>
<accession>A0ABR6CGM9</accession>
<sequence length="74" mass="7935">MSTIPGTRAASPYGVVRMGMIALAGATIVSLIAYDFAVNDRDLLAKDRVDWTMFGLIRPFVALISACLLVAALY</sequence>
<dbReference type="RefSeq" id="WP_182575849.1">
    <property type="nucleotide sequence ID" value="NZ_JACJHY010000041.1"/>
</dbReference>
<keyword evidence="1" id="KW-1133">Transmembrane helix</keyword>
<feature type="transmembrane region" description="Helical" evidence="1">
    <location>
        <begin position="54"/>
        <end position="73"/>
    </location>
</feature>
<proteinExistence type="predicted"/>
<keyword evidence="1" id="KW-0472">Membrane</keyword>
<evidence type="ECO:0000256" key="1">
    <source>
        <dbReference type="SAM" id="Phobius"/>
    </source>
</evidence>
<evidence type="ECO:0000313" key="2">
    <source>
        <dbReference type="EMBL" id="MBA9023856.1"/>
    </source>
</evidence>
<dbReference type="Proteomes" id="UP000587524">
    <property type="component" value="Unassembled WGS sequence"/>
</dbReference>
<evidence type="ECO:0000313" key="3">
    <source>
        <dbReference type="Proteomes" id="UP000587524"/>
    </source>
</evidence>
<name>A0ABR6CGM9_9HYPH</name>
<organism evidence="2 3">
    <name type="scientific">Aminobacter ciceronei</name>
    <dbReference type="NCBI Taxonomy" id="150723"/>
    <lineage>
        <taxon>Bacteria</taxon>
        <taxon>Pseudomonadati</taxon>
        <taxon>Pseudomonadota</taxon>
        <taxon>Alphaproteobacteria</taxon>
        <taxon>Hyphomicrobiales</taxon>
        <taxon>Phyllobacteriaceae</taxon>
        <taxon>Aminobacter</taxon>
    </lineage>
</organism>
<feature type="transmembrane region" description="Helical" evidence="1">
    <location>
        <begin position="12"/>
        <end position="34"/>
    </location>
</feature>
<comment type="caution">
    <text evidence="2">The sequence shown here is derived from an EMBL/GenBank/DDBJ whole genome shotgun (WGS) entry which is preliminary data.</text>
</comment>
<protein>
    <submittedName>
        <fullName evidence="2">Uncharacterized protein</fullName>
    </submittedName>
</protein>
<gene>
    <name evidence="2" type="ORF">HNQ97_005888</name>
</gene>
<dbReference type="EMBL" id="JACJHZ010000041">
    <property type="protein sequence ID" value="MBA9023856.1"/>
    <property type="molecule type" value="Genomic_DNA"/>
</dbReference>
<keyword evidence="3" id="KW-1185">Reference proteome</keyword>